<accession>A0A8S5SFE7</accession>
<organism evidence="1">
    <name type="scientific">Siphoviridae sp. ct3q24</name>
    <dbReference type="NCBI Taxonomy" id="2827772"/>
    <lineage>
        <taxon>Viruses</taxon>
        <taxon>Duplodnaviria</taxon>
        <taxon>Heunggongvirae</taxon>
        <taxon>Uroviricota</taxon>
        <taxon>Caudoviricetes</taxon>
    </lineage>
</organism>
<evidence type="ECO:0008006" key="2">
    <source>
        <dbReference type="Google" id="ProtNLM"/>
    </source>
</evidence>
<proteinExistence type="predicted"/>
<reference evidence="1" key="1">
    <citation type="journal article" date="2021" name="Proc. Natl. Acad. Sci. U.S.A.">
        <title>A Catalog of Tens of Thousands of Viruses from Human Metagenomes Reveals Hidden Associations with Chronic Diseases.</title>
        <authorList>
            <person name="Tisza M.J."/>
            <person name="Buck C.B."/>
        </authorList>
    </citation>
    <scope>NUCLEOTIDE SEQUENCE</scope>
    <source>
        <strain evidence="1">Ct3q24</strain>
    </source>
</reference>
<protein>
    <recommendedName>
        <fullName evidence="2">DUF1540 domain-containing protein</fullName>
    </recommendedName>
</protein>
<sequence length="56" mass="6170">MKEKLTSITCHDSKCMNNSKGKCIANEIVIGLKGRCKSFSDTRSIMFNNGVDLSSQ</sequence>
<evidence type="ECO:0000313" key="1">
    <source>
        <dbReference type="EMBL" id="DAF49346.1"/>
    </source>
</evidence>
<name>A0A8S5SFE7_9CAUD</name>
<dbReference type="EMBL" id="BK032580">
    <property type="protein sequence ID" value="DAF49346.1"/>
    <property type="molecule type" value="Genomic_DNA"/>
</dbReference>